<keyword evidence="2" id="KW-1185">Reference proteome</keyword>
<dbReference type="AlphaFoldDB" id="A0A1R1E183"/>
<gene>
    <name evidence="1" type="ORF">BK138_33885</name>
</gene>
<dbReference type="Proteomes" id="UP000187172">
    <property type="component" value="Unassembled WGS sequence"/>
</dbReference>
<accession>A0A1R1E183</accession>
<evidence type="ECO:0000313" key="2">
    <source>
        <dbReference type="Proteomes" id="UP000187172"/>
    </source>
</evidence>
<protein>
    <submittedName>
        <fullName evidence="1">Uncharacterized protein</fullName>
    </submittedName>
</protein>
<dbReference type="EMBL" id="MRTP01000023">
    <property type="protein sequence ID" value="OMF45579.1"/>
    <property type="molecule type" value="Genomic_DNA"/>
</dbReference>
<reference evidence="1 2" key="1">
    <citation type="submission" date="2016-11" db="EMBL/GenBank/DDBJ databases">
        <title>Paenibacillus species isolates.</title>
        <authorList>
            <person name="Beno S.M."/>
        </authorList>
    </citation>
    <scope>NUCLEOTIDE SEQUENCE [LARGE SCALE GENOMIC DNA]</scope>
    <source>
        <strain evidence="1 2">FSL R5-0378</strain>
    </source>
</reference>
<proteinExistence type="predicted"/>
<name>A0A1R1E183_9BACL</name>
<comment type="caution">
    <text evidence="1">The sequence shown here is derived from an EMBL/GenBank/DDBJ whole genome shotgun (WGS) entry which is preliminary data.</text>
</comment>
<evidence type="ECO:0000313" key="1">
    <source>
        <dbReference type="EMBL" id="OMF45579.1"/>
    </source>
</evidence>
<sequence length="66" mass="7773">MCKNDNFRSKLIYFPRNIEKIPRHPPEAGRADKTVKSLHKAHFLLDNGRSLCGNTEIYHFLYKLND</sequence>
<organism evidence="1 2">
    <name type="scientific">Paenibacillus rhizosphaerae</name>
    <dbReference type="NCBI Taxonomy" id="297318"/>
    <lineage>
        <taxon>Bacteria</taxon>
        <taxon>Bacillati</taxon>
        <taxon>Bacillota</taxon>
        <taxon>Bacilli</taxon>
        <taxon>Bacillales</taxon>
        <taxon>Paenibacillaceae</taxon>
        <taxon>Paenibacillus</taxon>
    </lineage>
</organism>